<dbReference type="GO" id="GO:0019888">
    <property type="term" value="F:protein phosphatase regulator activity"/>
    <property type="evidence" value="ECO:0007669"/>
    <property type="project" value="TreeGrafter"/>
</dbReference>
<protein>
    <submittedName>
        <fullName evidence="3">Uncharacterized protein</fullName>
    </submittedName>
</protein>
<comment type="caution">
    <text evidence="3">The sequence shown here is derived from an EMBL/GenBank/DDBJ whole genome shotgun (WGS) entry which is preliminary data.</text>
</comment>
<accession>A0AAW0I2S2</accession>
<organism evidence="3 4">
    <name type="scientific">Myodes glareolus</name>
    <name type="common">Bank vole</name>
    <name type="synonym">Clethrionomys glareolus</name>
    <dbReference type="NCBI Taxonomy" id="447135"/>
    <lineage>
        <taxon>Eukaryota</taxon>
        <taxon>Metazoa</taxon>
        <taxon>Chordata</taxon>
        <taxon>Craniata</taxon>
        <taxon>Vertebrata</taxon>
        <taxon>Euteleostomi</taxon>
        <taxon>Mammalia</taxon>
        <taxon>Eutheria</taxon>
        <taxon>Euarchontoglires</taxon>
        <taxon>Glires</taxon>
        <taxon>Rodentia</taxon>
        <taxon>Myomorpha</taxon>
        <taxon>Muroidea</taxon>
        <taxon>Cricetidae</taxon>
        <taxon>Arvicolinae</taxon>
        <taxon>Myodes</taxon>
    </lineage>
</organism>
<keyword evidence="4" id="KW-1185">Reference proteome</keyword>
<proteinExistence type="predicted"/>
<dbReference type="GO" id="GO:0005829">
    <property type="term" value="C:cytosol"/>
    <property type="evidence" value="ECO:0007669"/>
    <property type="project" value="TreeGrafter"/>
</dbReference>
<evidence type="ECO:0000313" key="4">
    <source>
        <dbReference type="Proteomes" id="UP001488838"/>
    </source>
</evidence>
<dbReference type="GO" id="GO:0005634">
    <property type="term" value="C:nucleus"/>
    <property type="evidence" value="ECO:0007669"/>
    <property type="project" value="TreeGrafter"/>
</dbReference>
<dbReference type="InterPro" id="IPR011989">
    <property type="entry name" value="ARM-like"/>
</dbReference>
<dbReference type="PANTHER" id="PTHR10648">
    <property type="entry name" value="SERINE/THREONINE-PROTEIN PHOSPHATASE PP2A 65 KDA REGULATORY SUBUNIT"/>
    <property type="match status" value="1"/>
</dbReference>
<dbReference type="EMBL" id="JBBHLL010000235">
    <property type="protein sequence ID" value="KAK7808598.1"/>
    <property type="molecule type" value="Genomic_DNA"/>
</dbReference>
<keyword evidence="1" id="KW-0677">Repeat</keyword>
<name>A0AAW0I2S2_MYOGA</name>
<dbReference type="InterPro" id="IPR021133">
    <property type="entry name" value="HEAT_type_2"/>
</dbReference>
<dbReference type="InterPro" id="IPR016024">
    <property type="entry name" value="ARM-type_fold"/>
</dbReference>
<dbReference type="GO" id="GO:0007059">
    <property type="term" value="P:chromosome segregation"/>
    <property type="evidence" value="ECO:0007669"/>
    <property type="project" value="TreeGrafter"/>
</dbReference>
<evidence type="ECO:0000313" key="3">
    <source>
        <dbReference type="EMBL" id="KAK7808598.1"/>
    </source>
</evidence>
<dbReference type="Proteomes" id="UP001488838">
    <property type="component" value="Unassembled WGS sequence"/>
</dbReference>
<feature type="repeat" description="HEAT" evidence="2">
    <location>
        <begin position="23"/>
        <end position="61"/>
    </location>
</feature>
<dbReference type="GO" id="GO:0000159">
    <property type="term" value="C:protein phosphatase type 2A complex"/>
    <property type="evidence" value="ECO:0007669"/>
    <property type="project" value="TreeGrafter"/>
</dbReference>
<dbReference type="SUPFAM" id="SSF48371">
    <property type="entry name" value="ARM repeat"/>
    <property type="match status" value="1"/>
</dbReference>
<dbReference type="Pfam" id="PF13646">
    <property type="entry name" value="HEAT_2"/>
    <property type="match status" value="1"/>
</dbReference>
<reference evidence="3 4" key="1">
    <citation type="journal article" date="2023" name="bioRxiv">
        <title>Conserved and derived expression patterns and positive selection on dental genes reveal complex evolutionary context of ever-growing rodent molars.</title>
        <authorList>
            <person name="Calamari Z.T."/>
            <person name="Song A."/>
            <person name="Cohen E."/>
            <person name="Akter M."/>
            <person name="Roy R.D."/>
            <person name="Hallikas O."/>
            <person name="Christensen M.M."/>
            <person name="Li P."/>
            <person name="Marangoni P."/>
            <person name="Jernvall J."/>
            <person name="Klein O.D."/>
        </authorList>
    </citation>
    <scope>NUCLEOTIDE SEQUENCE [LARGE SCALE GENOMIC DNA]</scope>
    <source>
        <strain evidence="3">V071</strain>
    </source>
</reference>
<evidence type="ECO:0000256" key="1">
    <source>
        <dbReference type="ARBA" id="ARBA00022737"/>
    </source>
</evidence>
<dbReference type="PANTHER" id="PTHR10648:SF2">
    <property type="entry name" value="SERINE_THREONINE-PROTEIN PHOSPHATASE 2A 65 KDA REGULATORY SUBUNIT A ALPHA ISOFORM"/>
    <property type="match status" value="1"/>
</dbReference>
<dbReference type="InterPro" id="IPR051023">
    <property type="entry name" value="PP2A_Regulatory_Subunit_A"/>
</dbReference>
<gene>
    <name evidence="3" type="ORF">U0070_015958</name>
</gene>
<dbReference type="PROSITE" id="PS50077">
    <property type="entry name" value="HEAT_REPEAT"/>
    <property type="match status" value="1"/>
</dbReference>
<sequence length="121" mass="13382">MATLFCINVLSEVCGQDISTKHMLPTVLRMAGDPVANVRFNVAKSLQKIGPILDNSTLQSEVKPILEKLTQDQDVDVKYFAQEALTVLSLAWCWKKNHCRSLVFALQPPPSTSLREVGGVQ</sequence>
<dbReference type="Gene3D" id="1.25.10.10">
    <property type="entry name" value="Leucine-rich Repeat Variant"/>
    <property type="match status" value="1"/>
</dbReference>
<dbReference type="AlphaFoldDB" id="A0AAW0I2S2"/>
<evidence type="ECO:0000256" key="2">
    <source>
        <dbReference type="PROSITE-ProRule" id="PRU00103"/>
    </source>
</evidence>